<sequence length="64" mass="7169">SYKKGGPHHRENTEAIHEKPGSEDHIYNMTQLRSWGQGTSYLERLQVGQIRRCVSSSTKAAAAN</sequence>
<evidence type="ECO:0000313" key="2">
    <source>
        <dbReference type="EMBL" id="GAJ18298.1"/>
    </source>
</evidence>
<feature type="region of interest" description="Disordered" evidence="1">
    <location>
        <begin position="1"/>
        <end position="24"/>
    </location>
</feature>
<feature type="compositionally biased region" description="Basic and acidic residues" evidence="1">
    <location>
        <begin position="8"/>
        <end position="24"/>
    </location>
</feature>
<feature type="non-terminal residue" evidence="2">
    <location>
        <position position="1"/>
    </location>
</feature>
<dbReference type="AlphaFoldDB" id="X1ULF5"/>
<protein>
    <submittedName>
        <fullName evidence="2">Uncharacterized protein</fullName>
    </submittedName>
</protein>
<accession>X1ULF5</accession>
<proteinExistence type="predicted"/>
<name>X1ULF5_9ZZZZ</name>
<comment type="caution">
    <text evidence="2">The sequence shown here is derived from an EMBL/GenBank/DDBJ whole genome shotgun (WGS) entry which is preliminary data.</text>
</comment>
<reference evidence="2" key="1">
    <citation type="journal article" date="2014" name="Front. Microbiol.">
        <title>High frequency of phylogenetically diverse reductive dehalogenase-homologous genes in deep subseafloor sedimentary metagenomes.</title>
        <authorList>
            <person name="Kawai M."/>
            <person name="Futagami T."/>
            <person name="Toyoda A."/>
            <person name="Takaki Y."/>
            <person name="Nishi S."/>
            <person name="Hori S."/>
            <person name="Arai W."/>
            <person name="Tsubouchi T."/>
            <person name="Morono Y."/>
            <person name="Uchiyama I."/>
            <person name="Ito T."/>
            <person name="Fujiyama A."/>
            <person name="Inagaki F."/>
            <person name="Takami H."/>
        </authorList>
    </citation>
    <scope>NUCLEOTIDE SEQUENCE</scope>
    <source>
        <strain evidence="2">Expedition CK06-06</strain>
    </source>
</reference>
<dbReference type="EMBL" id="BARW01036490">
    <property type="protein sequence ID" value="GAJ18298.1"/>
    <property type="molecule type" value="Genomic_DNA"/>
</dbReference>
<evidence type="ECO:0000256" key="1">
    <source>
        <dbReference type="SAM" id="MobiDB-lite"/>
    </source>
</evidence>
<organism evidence="2">
    <name type="scientific">marine sediment metagenome</name>
    <dbReference type="NCBI Taxonomy" id="412755"/>
    <lineage>
        <taxon>unclassified sequences</taxon>
        <taxon>metagenomes</taxon>
        <taxon>ecological metagenomes</taxon>
    </lineage>
</organism>
<gene>
    <name evidence="2" type="ORF">S12H4_56626</name>
</gene>